<name>A0A5C3EMQ0_9BASI</name>
<proteinExistence type="predicted"/>
<feature type="compositionally biased region" description="Polar residues" evidence="1">
    <location>
        <begin position="1102"/>
        <end position="1118"/>
    </location>
</feature>
<dbReference type="Proteomes" id="UP000324022">
    <property type="component" value="Unassembled WGS sequence"/>
</dbReference>
<feature type="domain" description="RRN6 K-rich C-terminal" evidence="2">
    <location>
        <begin position="1128"/>
        <end position="1238"/>
    </location>
</feature>
<dbReference type="PANTHER" id="PTHR28221:SF2">
    <property type="entry name" value="RNA POLYMERASE I-SPECIFIC TRANSCRIPTION INITIATION FACTOR RRN6"/>
    <property type="match status" value="1"/>
</dbReference>
<feature type="compositionally biased region" description="Polar residues" evidence="1">
    <location>
        <begin position="1190"/>
        <end position="1214"/>
    </location>
</feature>
<evidence type="ECO:0000313" key="3">
    <source>
        <dbReference type="EMBL" id="SPO31798.1"/>
    </source>
</evidence>
<feature type="region of interest" description="Disordered" evidence="1">
    <location>
        <begin position="1186"/>
        <end position="1238"/>
    </location>
</feature>
<feature type="region of interest" description="Disordered" evidence="1">
    <location>
        <begin position="721"/>
        <end position="745"/>
    </location>
</feature>
<reference evidence="3 4" key="1">
    <citation type="submission" date="2018-03" db="EMBL/GenBank/DDBJ databases">
        <authorList>
            <person name="Guldener U."/>
        </authorList>
    </citation>
    <scope>NUCLEOTIDE SEQUENCE [LARGE SCALE GENOMIC DNA]</scope>
    <source>
        <strain evidence="3 4">NBRC100155</strain>
    </source>
</reference>
<dbReference type="InterPro" id="IPR048536">
    <property type="entry name" value="Rrn6_K-rich"/>
</dbReference>
<dbReference type="PANTHER" id="PTHR28221">
    <property type="entry name" value="RNA POLYMERASE I-SPECIFIC TRANSCRIPTION INITIATION FACTOR RRN6"/>
    <property type="match status" value="1"/>
</dbReference>
<feature type="region of interest" description="Disordered" evidence="1">
    <location>
        <begin position="1049"/>
        <end position="1146"/>
    </location>
</feature>
<dbReference type="EMBL" id="OOIN01000040">
    <property type="protein sequence ID" value="SPO31798.1"/>
    <property type="molecule type" value="Genomic_DNA"/>
</dbReference>
<dbReference type="Pfam" id="PF20639">
    <property type="entry name" value="Rrn6_K-rich"/>
    <property type="match status" value="1"/>
</dbReference>
<protein>
    <recommendedName>
        <fullName evidence="2">RRN6 K-rich C-terminal domain-containing protein</fullName>
    </recommendedName>
</protein>
<gene>
    <name evidence="3" type="ORF">UTRI_06488_B</name>
</gene>
<feature type="region of interest" description="Disordered" evidence="1">
    <location>
        <begin position="312"/>
        <end position="367"/>
    </location>
</feature>
<feature type="compositionally biased region" description="Polar residues" evidence="1">
    <location>
        <begin position="358"/>
        <end position="367"/>
    </location>
</feature>
<dbReference type="AlphaFoldDB" id="A0A5C3EMQ0"/>
<keyword evidence="4" id="KW-1185">Reference proteome</keyword>
<dbReference type="OrthoDB" id="2382881at2759"/>
<feature type="compositionally biased region" description="Basic residues" evidence="1">
    <location>
        <begin position="1229"/>
        <end position="1238"/>
    </location>
</feature>
<sequence length="1238" mass="134055">METIPTGSRGAVRLHVQGCRSNDDPGTLLISSQQWSFPAQHLSRTLTFRLSRISTQDGTLTQIQLTPPTVPPSLNRHSLYPSNDADAGSSVDADILAAQHFLRQHHPDIEIPDHILSDTIYENAAALADTAHDLNGSLGIADAQAVAVLGPVTFQQRRIYAVVCIGGCNRDCLLLHQLEIHSGDEVAPDTSTIKQSASTQAKGKAKAIESTRFIFIPAHNVERKYMTPILQVIASPNNSILAVRSHSNTSFLSLKHRDRGDRPPCLYLETMHQLQYGISGCSQHQDVCFSSNDPALAAVVDRLGNVELLHFQTELQPPRHDDSSSNSPAPNPPMDDALANGSPAPNSTDRRSFPPISLHSTSKNPQPSSAVFVRRISARLLAQAIAAIDVDAPAADVLIAEDTLSSVMSAKAPFSLAFGHNDSSLILLTRHSLIHIKLEDHGASSDAADLHQVSIILRSNFCLTSFRRAKFFSMASCGTSSNHPLLAVCSSDAIYWFDLKDPSKLLFSTAHHRGDDPTLTLIALPHTRCGAAATSHADGDANSWALCSRRNDMISCYTVRSRLQDVPDYDLSNGVSDTDRAAVCWRHALDEAPVLIPFTSSASQHHRPAAPPLFFYATEVLPPDPHSDSWITFEITERGILLAQILQVSLAPPSTKSAQSGPALDLEIMQPSLGTLLYLCTDETDAAFPLHAHIDSLSAVKTRILNLEQLHRELFSTQDSPVTDASHVNNTGNSTARRLGVQSTPSNGHASVYAATLSLRQLFRHYDNCTNANDRQDAEESIQASKPIWSTALEIGPGEEAQTKTLNTILDLRSDARHALSSLGVSPAQGAWSRAATAVSTRDADGSVDANGRSSSPVRVQRDVLKRALSHIIDQPDVAPYLPTKESVEPWCSRTRRAVQKSLRDASKRMRLDLALEAEIFVRPKARILDEGAPTQRPQQRQGTNWTALEHHDIYNFVEEQGDKIPPPHVGSVGLSFFAPLRSGDVTAAAGTSDERNGVKKDLDEVELEALLPSTSSTARLLLAEWQLGEDPTEYTYLDPFEGLHRLPRASRLRGPTARARSRSFSRASSASTEDRSRSRSRGRKQSAAPSLSQLDALASQGPPSSYNPSLVSQSQPAGASGAPPKLASRRKRPHPSSVSRSQPLRAPIQGFEHALSGSINVAQPAFSTAQSQPAPPKFGFAGSFGDLTPTVSPTSSRAGTPTQRQFGASTQIETGRFGARPVTIDRPPKKKKRASGF</sequence>
<evidence type="ECO:0000313" key="4">
    <source>
        <dbReference type="Proteomes" id="UP000324022"/>
    </source>
</evidence>
<dbReference type="InterPro" id="IPR019350">
    <property type="entry name" value="RNA_pol_I-sp_TIF_RRN6-like"/>
</dbReference>
<organism evidence="3 4">
    <name type="scientific">Ustilago trichophora</name>
    <dbReference type="NCBI Taxonomy" id="86804"/>
    <lineage>
        <taxon>Eukaryota</taxon>
        <taxon>Fungi</taxon>
        <taxon>Dikarya</taxon>
        <taxon>Basidiomycota</taxon>
        <taxon>Ustilaginomycotina</taxon>
        <taxon>Ustilaginomycetes</taxon>
        <taxon>Ustilaginales</taxon>
        <taxon>Ustilaginaceae</taxon>
        <taxon>Ustilago</taxon>
    </lineage>
</organism>
<evidence type="ECO:0000259" key="2">
    <source>
        <dbReference type="Pfam" id="PF20639"/>
    </source>
</evidence>
<feature type="compositionally biased region" description="Low complexity" evidence="1">
    <location>
        <begin position="1063"/>
        <end position="1072"/>
    </location>
</feature>
<accession>A0A5C3EMQ0</accession>
<evidence type="ECO:0000256" key="1">
    <source>
        <dbReference type="SAM" id="MobiDB-lite"/>
    </source>
</evidence>